<evidence type="ECO:0000313" key="4">
    <source>
        <dbReference type="Proteomes" id="UP000318422"/>
    </source>
</evidence>
<accession>A0A4Y4CY69</accession>
<proteinExistence type="predicted"/>
<feature type="region of interest" description="Disordered" evidence="1">
    <location>
        <begin position="57"/>
        <end position="80"/>
    </location>
</feature>
<evidence type="ECO:0000256" key="1">
    <source>
        <dbReference type="SAM" id="MobiDB-lite"/>
    </source>
</evidence>
<dbReference type="InterPro" id="IPR051043">
    <property type="entry name" value="Sulfatase_Mod_Factor_Kinase"/>
</dbReference>
<protein>
    <recommendedName>
        <fullName evidence="2">Sulfatase-modifying factor enzyme-like domain-containing protein</fullName>
    </recommendedName>
</protein>
<dbReference type="Proteomes" id="UP000318422">
    <property type="component" value="Unassembled WGS sequence"/>
</dbReference>
<name>A0A4Y4CY69_ZOORA</name>
<comment type="caution">
    <text evidence="3">The sequence shown here is derived from an EMBL/GenBank/DDBJ whole genome shotgun (WGS) entry which is preliminary data.</text>
</comment>
<dbReference type="EMBL" id="BJNV01000049">
    <property type="protein sequence ID" value="GEC96659.1"/>
    <property type="molecule type" value="Genomic_DNA"/>
</dbReference>
<dbReference type="InterPro" id="IPR042095">
    <property type="entry name" value="SUMF_sf"/>
</dbReference>
<dbReference type="Pfam" id="PF03781">
    <property type="entry name" value="FGE-sulfatase"/>
    <property type="match status" value="1"/>
</dbReference>
<dbReference type="InterPro" id="IPR016187">
    <property type="entry name" value="CTDL_fold"/>
</dbReference>
<dbReference type="Gene3D" id="3.90.1580.10">
    <property type="entry name" value="paralog of FGE (formylglycine-generating enzyme)"/>
    <property type="match status" value="1"/>
</dbReference>
<dbReference type="PANTHER" id="PTHR23150:SF19">
    <property type="entry name" value="FORMYLGLYCINE-GENERATING ENZYME"/>
    <property type="match status" value="1"/>
</dbReference>
<dbReference type="InterPro" id="IPR005532">
    <property type="entry name" value="SUMF_dom"/>
</dbReference>
<feature type="domain" description="Sulfatase-modifying factor enzyme-like" evidence="2">
    <location>
        <begin position="722"/>
        <end position="951"/>
    </location>
</feature>
<dbReference type="RefSeq" id="WP_218028727.1">
    <property type="nucleotide sequence ID" value="NZ_BJNV01000049.1"/>
</dbReference>
<dbReference type="SUPFAM" id="SSF56436">
    <property type="entry name" value="C-type lectin-like"/>
    <property type="match status" value="1"/>
</dbReference>
<keyword evidence="4" id="KW-1185">Reference proteome</keyword>
<dbReference type="PANTHER" id="PTHR23150">
    <property type="entry name" value="SULFATASE MODIFYING FACTOR 1, 2"/>
    <property type="match status" value="1"/>
</dbReference>
<organism evidence="3 4">
    <name type="scientific">Zoogloea ramigera</name>
    <dbReference type="NCBI Taxonomy" id="350"/>
    <lineage>
        <taxon>Bacteria</taxon>
        <taxon>Pseudomonadati</taxon>
        <taxon>Pseudomonadota</taxon>
        <taxon>Betaproteobacteria</taxon>
        <taxon>Rhodocyclales</taxon>
        <taxon>Zoogloeaceae</taxon>
        <taxon>Zoogloea</taxon>
    </lineage>
</organism>
<dbReference type="GO" id="GO:0120147">
    <property type="term" value="F:formylglycine-generating oxidase activity"/>
    <property type="evidence" value="ECO:0007669"/>
    <property type="project" value="TreeGrafter"/>
</dbReference>
<dbReference type="AlphaFoldDB" id="A0A4Y4CY69"/>
<evidence type="ECO:0000259" key="2">
    <source>
        <dbReference type="Pfam" id="PF03781"/>
    </source>
</evidence>
<sequence length="1029" mass="113173">MASLPHSGRADLLRLLAATHGTRASEVPYEELRRLAERLELHPQPGEVVAVHVDAVPDEESEPPDEPKPAFTPAPEPARRPPLQARFFVVLQASTPPAPAPRPTPVHQPLTAADCEPRRLGEAPILPLVPRTRLWPALRRSLARPGAGGLDVPALVRRLARAENIRRLPRRSRPGSGGEVWVVLDRAQRLLPYDTDFDQIIGEVTRLYGAASLHLWVVCESPDAVLWTRRGRGVEEGVRGRIPVPPPGTPVLILGDLGLLSPSRGQEAAWVGFCRRLRDGGADPVAWLPLSPRLVSRQAALHARVHCLGGDLHPLRPARCAEAPPLPAVALDSLLTRLACCVRVEPALLRSLRLMHPDTAAEPGLEALVWGHPSAVTAGYRFCEIARARQANYRARFAALDAAAQDEILRRMLATHAHRGRATETVEALIWRAHTGRDAPPGEPAERMAEAAAWLPRAAASAGAGLGDVAEYARDLLYRQGGDTALCRDNSPALARLWLMTGQESIPQGLRSEDIDAAWIAQPRPFYYHLAQRDGRLFIEQAPDRGPPDRALQFGSKYLDARTGEWREAPQGRLAGSEVHIAGRFEWFREDGTVRDWLEAPGDDGVRELRLGDAPAGAVFTLRAGDQILQLGLLPRPSWAREWGFDAEGLYAQAPSPLGGEVRLHATPWVSEAWQGSWPPGPRAFQALPKLIGQEGMRLGADLQYGLYLDVPFGNATQRFRWIEPGEFLMGSPEGEPERDGDEGPQHVVRLTEGYWLAETACSQAVWETVMGNNPSRFKDDPQNPVENVSWDDVAGEGGFLRRLEKLLPGVEASLPTEAEWEYACRAGTKDAFNWGSATLLLEQANYDASTAYNGGLTGEYRQKTVPVKSFTPNAWGLYQMHGNVWEWCADGARAYDGTPQVNPRGETGDEEDSSRVFRGGSWFSAPDFLRAACRIPWSRDWRDDDEGFRFLLRSASPGAEHPPVALAAPKVDGVSKGLLSRDPRSSYVDYVLNVITGSEDSKGPVQWSELRTKIPVAKRPKSKRKGRK</sequence>
<reference evidence="3 4" key="1">
    <citation type="submission" date="2019-06" db="EMBL/GenBank/DDBJ databases">
        <title>Whole genome shotgun sequence of Zoogloea ramigera NBRC 15342.</title>
        <authorList>
            <person name="Hosoyama A."/>
            <person name="Uohara A."/>
            <person name="Ohji S."/>
            <person name="Ichikawa N."/>
        </authorList>
    </citation>
    <scope>NUCLEOTIDE SEQUENCE [LARGE SCALE GENOMIC DNA]</scope>
    <source>
        <strain evidence="3 4">NBRC 15342</strain>
    </source>
</reference>
<evidence type="ECO:0000313" key="3">
    <source>
        <dbReference type="EMBL" id="GEC96659.1"/>
    </source>
</evidence>
<gene>
    <name evidence="3" type="ORF">ZRA01_27320</name>
</gene>